<reference evidence="1" key="1">
    <citation type="submission" date="2017-10" db="EMBL/GenBank/DDBJ databases">
        <title>Paulinella longichromatophora chromatophore genome.</title>
        <authorList>
            <person name="Lhee D."/>
            <person name="Yoon H.S."/>
        </authorList>
    </citation>
    <scope>NUCLEOTIDE SEQUENCE</scope>
</reference>
<name>A0A2H4ZNY7_9EUKA</name>
<evidence type="ECO:0000313" key="1">
    <source>
        <dbReference type="EMBL" id="AUG32233.1"/>
    </source>
</evidence>
<sequence>MLMLSRLNMNSQQLFISFWRFLVLSSMTTGLGILIIRHQSQAEAVHQLIINQEGTINPNQIIRIVGRESLLSLIGIDSREIKQKLLAKLLVEKIHFSQLIKPSRLQIELTNQVPIAWGERFISKSVEQGLVGTYGQWISLNKINCWDYKNIQIRIKGWHNFHQASIAEILDNRKDLTDLLKEIHIDAEGIIWLVLANMGPLRFGFPDDSLSIKVRMLKQLSYNLPIKLKGHRSEFIDMSCLEQPEISFIDE</sequence>
<proteinExistence type="predicted"/>
<evidence type="ECO:0008006" key="2">
    <source>
        <dbReference type="Google" id="ProtNLM"/>
    </source>
</evidence>
<dbReference type="EMBL" id="MG264610">
    <property type="protein sequence ID" value="AUG32233.1"/>
    <property type="molecule type" value="Genomic_DNA"/>
</dbReference>
<protein>
    <recommendedName>
        <fullName evidence="2">POTRA domain-containing protein</fullName>
    </recommendedName>
</protein>
<gene>
    <name evidence="1" type="ORF">PLO_231</name>
</gene>
<dbReference type="AlphaFoldDB" id="A0A2H4ZNY7"/>
<accession>A0A2H4ZNY7</accession>
<organism evidence="1">
    <name type="scientific">Paulinella longichromatophora</name>
    <dbReference type="NCBI Taxonomy" id="1708747"/>
    <lineage>
        <taxon>Eukaryota</taxon>
        <taxon>Sar</taxon>
        <taxon>Rhizaria</taxon>
        <taxon>Cercozoa</taxon>
        <taxon>Imbricatea</taxon>
        <taxon>Silicofilosea</taxon>
        <taxon>Euglyphida</taxon>
        <taxon>Paulinellidae</taxon>
        <taxon>Paulinella</taxon>
    </lineage>
</organism>
<keyword evidence="1" id="KW-0934">Plastid</keyword>
<geneLocation type="plastid" evidence="1"/>